<dbReference type="RefSeq" id="WP_022561733.1">
    <property type="nucleotide sequence ID" value="NC_022543.1"/>
</dbReference>
<sequence>MNIETPFEPNSLVSLRDAYAKTIMSVGNAHENVYMLDADLSKSTKTAEFASQYPNRALNIGIAEQNMVGIAAGLSTMGLVPFVNTFAAFLTRRACDQIAISVAYPKLNVKFFGFHGGINLGEDGATQQAVEDIAIMRSIPNIRVYSPIDANDLAWVVNDIMAHEGPTYVRLSRFPSPTLLTEKSKPKKETPAYRVMKPGSDLMVITTGTLTSKLLDAAKVMEEKGLKVQVVAVTRIKPLGGELADIVMNTDAPVAVVEEHSIHGGLADAVSQLLDARAHSHVLHRIGVQDRFGESGHPDALLEAFELAGDPLVKKLSALIS</sequence>
<dbReference type="FunFam" id="3.40.50.970:FF:000129">
    <property type="entry name" value="Transketolase"/>
    <property type="match status" value="1"/>
</dbReference>
<proteinExistence type="inferred from homology"/>
<dbReference type="Pfam" id="PF02779">
    <property type="entry name" value="Transket_pyr"/>
    <property type="match status" value="1"/>
</dbReference>
<dbReference type="STRING" id="28173.VIBNI_B1537"/>
<dbReference type="CDD" id="cd07033">
    <property type="entry name" value="TPP_PYR_DXS_TK_like"/>
    <property type="match status" value="1"/>
</dbReference>
<dbReference type="Gene3D" id="3.40.50.920">
    <property type="match status" value="1"/>
</dbReference>
<dbReference type="EMBL" id="FO203527">
    <property type="protein sequence ID" value="CCO61284.1"/>
    <property type="molecule type" value="Genomic_DNA"/>
</dbReference>
<dbReference type="EC" id="2.2.1.1" evidence="6"/>
<evidence type="ECO:0000259" key="5">
    <source>
        <dbReference type="SMART" id="SM00861"/>
    </source>
</evidence>
<comment type="cofactor">
    <cofactor evidence="1">
        <name>thiamine diphosphate</name>
        <dbReference type="ChEBI" id="CHEBI:58937"/>
    </cofactor>
</comment>
<dbReference type="OrthoDB" id="8732661at2"/>
<dbReference type="Gene3D" id="3.40.50.970">
    <property type="match status" value="1"/>
</dbReference>
<dbReference type="SUPFAM" id="SSF52518">
    <property type="entry name" value="Thiamin diphosphate-binding fold (THDP-binding)"/>
    <property type="match status" value="1"/>
</dbReference>
<evidence type="ECO:0000256" key="1">
    <source>
        <dbReference type="ARBA" id="ARBA00001964"/>
    </source>
</evidence>
<name>U4KHJ1_9VIBR</name>
<dbReference type="InterPro" id="IPR033248">
    <property type="entry name" value="Transketolase_C"/>
</dbReference>
<dbReference type="SUPFAM" id="SSF52922">
    <property type="entry name" value="TK C-terminal domain-like"/>
    <property type="match status" value="1"/>
</dbReference>
<accession>U4KHJ1</accession>
<evidence type="ECO:0000313" key="6">
    <source>
        <dbReference type="EMBL" id="CCO61284.1"/>
    </source>
</evidence>
<keyword evidence="3 6" id="KW-0808">Transferase</keyword>
<dbReference type="PANTHER" id="PTHR43825:SF1">
    <property type="entry name" value="TRANSKETOLASE-LIKE PYRIMIDINE-BINDING DOMAIN-CONTAINING PROTEIN"/>
    <property type="match status" value="1"/>
</dbReference>
<evidence type="ECO:0000256" key="2">
    <source>
        <dbReference type="ARBA" id="ARBA00007131"/>
    </source>
</evidence>
<dbReference type="InterPro" id="IPR005475">
    <property type="entry name" value="Transketolase-like_Pyr-bd"/>
</dbReference>
<dbReference type="Proteomes" id="UP000016895">
    <property type="component" value="Chromosome 2"/>
</dbReference>
<dbReference type="PATRIC" id="fig|1260221.3.peg.5132"/>
<protein>
    <submittedName>
        <fullName evidence="6">Putative Transketolase, C-terminal subunit</fullName>
        <ecNumber evidence="6">2.2.1.1</ecNumber>
    </submittedName>
</protein>
<dbReference type="InterPro" id="IPR009014">
    <property type="entry name" value="Transketo_C/PFOR_II"/>
</dbReference>
<keyword evidence="7" id="KW-1185">Reference proteome</keyword>
<dbReference type="GO" id="GO:0004802">
    <property type="term" value="F:transketolase activity"/>
    <property type="evidence" value="ECO:0007669"/>
    <property type="project" value="UniProtKB-EC"/>
</dbReference>
<evidence type="ECO:0000256" key="4">
    <source>
        <dbReference type="ARBA" id="ARBA00023052"/>
    </source>
</evidence>
<reference evidence="6 7" key="1">
    <citation type="journal article" date="2013" name="ISME J.">
        <title>Comparative genomics of pathogenic lineages of Vibrio nigripulchritudo identifies virulence-associated traits.</title>
        <authorList>
            <person name="Goudenege D."/>
            <person name="Labreuche Y."/>
            <person name="Krin E."/>
            <person name="Ansquer D."/>
            <person name="Mangenot S."/>
            <person name="Calteau A."/>
            <person name="Medigue C."/>
            <person name="Mazel D."/>
            <person name="Polz M.F."/>
            <person name="Le Roux F."/>
        </authorList>
    </citation>
    <scope>NUCLEOTIDE SEQUENCE [LARGE SCALE GENOMIC DNA]</scope>
    <source>
        <strain evidence="7">SnF1</strain>
    </source>
</reference>
<dbReference type="Pfam" id="PF02780">
    <property type="entry name" value="Transketolase_C"/>
    <property type="match status" value="1"/>
</dbReference>
<feature type="domain" description="Transketolase-like pyrimidine-binding" evidence="5">
    <location>
        <begin position="13"/>
        <end position="178"/>
    </location>
</feature>
<dbReference type="InterPro" id="IPR020826">
    <property type="entry name" value="Transketolase_BS"/>
</dbReference>
<dbReference type="PANTHER" id="PTHR43825">
    <property type="entry name" value="PYRUVATE DEHYDROGENASE E1 COMPONENT"/>
    <property type="match status" value="1"/>
</dbReference>
<dbReference type="KEGG" id="vni:VIBNI_B1537"/>
<organism evidence="6 7">
    <name type="scientific">Vibrio nigripulchritudo</name>
    <dbReference type="NCBI Taxonomy" id="28173"/>
    <lineage>
        <taxon>Bacteria</taxon>
        <taxon>Pseudomonadati</taxon>
        <taxon>Pseudomonadota</taxon>
        <taxon>Gammaproteobacteria</taxon>
        <taxon>Vibrionales</taxon>
        <taxon>Vibrionaceae</taxon>
        <taxon>Vibrio</taxon>
    </lineage>
</organism>
<comment type="similarity">
    <text evidence="2">Belongs to the transketolase family.</text>
</comment>
<keyword evidence="4" id="KW-0786">Thiamine pyrophosphate</keyword>
<dbReference type="InterPro" id="IPR029061">
    <property type="entry name" value="THDP-binding"/>
</dbReference>
<dbReference type="InterPro" id="IPR051157">
    <property type="entry name" value="PDH/Transketolase"/>
</dbReference>
<dbReference type="PROSITE" id="PS00802">
    <property type="entry name" value="TRANSKETOLASE_2"/>
    <property type="match status" value="1"/>
</dbReference>
<gene>
    <name evidence="6" type="ORF">VIBNI_B1537</name>
</gene>
<dbReference type="AlphaFoldDB" id="U4KHJ1"/>
<dbReference type="SMART" id="SM00861">
    <property type="entry name" value="Transket_pyr"/>
    <property type="match status" value="1"/>
</dbReference>
<evidence type="ECO:0000313" key="7">
    <source>
        <dbReference type="Proteomes" id="UP000016895"/>
    </source>
</evidence>
<evidence type="ECO:0000256" key="3">
    <source>
        <dbReference type="ARBA" id="ARBA00022679"/>
    </source>
</evidence>